<dbReference type="CDD" id="cd06171">
    <property type="entry name" value="Sigma70_r4"/>
    <property type="match status" value="1"/>
</dbReference>
<dbReference type="Pfam" id="PF04542">
    <property type="entry name" value="Sigma70_r2"/>
    <property type="match status" value="1"/>
</dbReference>
<proteinExistence type="inferred from homology"/>
<dbReference type="NCBIfam" id="TIGR02937">
    <property type="entry name" value="sigma70-ECF"/>
    <property type="match status" value="1"/>
</dbReference>
<evidence type="ECO:0000256" key="1">
    <source>
        <dbReference type="ARBA" id="ARBA00010641"/>
    </source>
</evidence>
<dbReference type="GO" id="GO:0006352">
    <property type="term" value="P:DNA-templated transcription initiation"/>
    <property type="evidence" value="ECO:0007669"/>
    <property type="project" value="InterPro"/>
</dbReference>
<dbReference type="PANTHER" id="PTHR43133">
    <property type="entry name" value="RNA POLYMERASE ECF-TYPE SIGMA FACTO"/>
    <property type="match status" value="1"/>
</dbReference>
<dbReference type="InterPro" id="IPR013324">
    <property type="entry name" value="RNA_pol_sigma_r3/r4-like"/>
</dbReference>
<dbReference type="InterPro" id="IPR007627">
    <property type="entry name" value="RNA_pol_sigma70_r2"/>
</dbReference>
<keyword evidence="8" id="KW-1185">Reference proteome</keyword>
<dbReference type="Pfam" id="PF08281">
    <property type="entry name" value="Sigma70_r4_2"/>
    <property type="match status" value="1"/>
</dbReference>
<dbReference type="InterPro" id="IPR036388">
    <property type="entry name" value="WH-like_DNA-bd_sf"/>
</dbReference>
<dbReference type="InterPro" id="IPR013325">
    <property type="entry name" value="RNA_pol_sigma_r2"/>
</dbReference>
<dbReference type="SUPFAM" id="SSF88659">
    <property type="entry name" value="Sigma3 and sigma4 domains of RNA polymerase sigma factors"/>
    <property type="match status" value="1"/>
</dbReference>
<organism evidence="7 8">
    <name type="scientific">Mangrovivirga cuniculi</name>
    <dbReference type="NCBI Taxonomy" id="2715131"/>
    <lineage>
        <taxon>Bacteria</taxon>
        <taxon>Pseudomonadati</taxon>
        <taxon>Bacteroidota</taxon>
        <taxon>Cytophagia</taxon>
        <taxon>Cytophagales</taxon>
        <taxon>Mangrovivirgaceae</taxon>
        <taxon>Mangrovivirga</taxon>
    </lineage>
</organism>
<dbReference type="KEGG" id="fpf:DCC35_13875"/>
<dbReference type="InterPro" id="IPR014284">
    <property type="entry name" value="RNA_pol_sigma-70_dom"/>
</dbReference>
<gene>
    <name evidence="7" type="ORF">DCC35_13875</name>
</gene>
<dbReference type="RefSeq" id="WP_137091349.1">
    <property type="nucleotide sequence ID" value="NZ_CP028923.1"/>
</dbReference>
<feature type="domain" description="RNA polymerase sigma-70 region 2" evidence="5">
    <location>
        <begin position="38"/>
        <end position="105"/>
    </location>
</feature>
<protein>
    <submittedName>
        <fullName evidence="7">RNA polymerase</fullName>
    </submittedName>
</protein>
<comment type="similarity">
    <text evidence="1">Belongs to the sigma-70 factor family. ECF subfamily.</text>
</comment>
<feature type="domain" description="RNA polymerase sigma factor 70 region 4 type 2" evidence="6">
    <location>
        <begin position="133"/>
        <end position="183"/>
    </location>
</feature>
<evidence type="ECO:0000313" key="7">
    <source>
        <dbReference type="EMBL" id="QCK15753.1"/>
    </source>
</evidence>
<dbReference type="OrthoDB" id="9784984at2"/>
<dbReference type="PANTHER" id="PTHR43133:SF51">
    <property type="entry name" value="RNA POLYMERASE SIGMA FACTOR"/>
    <property type="match status" value="1"/>
</dbReference>
<dbReference type="Gene3D" id="1.10.10.10">
    <property type="entry name" value="Winged helix-like DNA-binding domain superfamily/Winged helix DNA-binding domain"/>
    <property type="match status" value="1"/>
</dbReference>
<dbReference type="AlphaFoldDB" id="A0A4D7JLI3"/>
<evidence type="ECO:0000259" key="6">
    <source>
        <dbReference type="Pfam" id="PF08281"/>
    </source>
</evidence>
<dbReference type="InterPro" id="IPR039425">
    <property type="entry name" value="RNA_pol_sigma-70-like"/>
</dbReference>
<sequence>MSFELTDLITYTNKLIDEKSEEVIINEAKKNPQKFEPIYKKYYKPLFRMVISKTRDPDITADILSGVFCKALHKLPSFECRGKSIYFWLYRIAVNECMQYFRKTGKVRHVEIENASGLFDEISVFSDEQNIRLKKSLEKLSEKELQIIELRFFDGLKFQEIAEVISKNEGSCKMRLYRALEKLKKLMGS</sequence>
<evidence type="ECO:0000259" key="5">
    <source>
        <dbReference type="Pfam" id="PF04542"/>
    </source>
</evidence>
<dbReference type="InterPro" id="IPR013249">
    <property type="entry name" value="RNA_pol_sigma70_r4_t2"/>
</dbReference>
<evidence type="ECO:0000313" key="8">
    <source>
        <dbReference type="Proteomes" id="UP000298616"/>
    </source>
</evidence>
<keyword evidence="4" id="KW-0804">Transcription</keyword>
<evidence type="ECO:0000256" key="3">
    <source>
        <dbReference type="ARBA" id="ARBA00023082"/>
    </source>
</evidence>
<dbReference type="GO" id="GO:0003677">
    <property type="term" value="F:DNA binding"/>
    <property type="evidence" value="ECO:0007669"/>
    <property type="project" value="InterPro"/>
</dbReference>
<dbReference type="Proteomes" id="UP000298616">
    <property type="component" value="Chromosome"/>
</dbReference>
<name>A0A4D7JLI3_9BACT</name>
<accession>A0A4D7JLI3</accession>
<dbReference type="Gene3D" id="1.10.1740.10">
    <property type="match status" value="1"/>
</dbReference>
<reference evidence="7 8" key="1">
    <citation type="submission" date="2018-04" db="EMBL/GenBank/DDBJ databases">
        <title>Complete genome uncultured novel isolate.</title>
        <authorList>
            <person name="Merlino G."/>
        </authorList>
    </citation>
    <scope>NUCLEOTIDE SEQUENCE [LARGE SCALE GENOMIC DNA]</scope>
    <source>
        <strain evidence="8">R1DC9</strain>
    </source>
</reference>
<keyword evidence="2" id="KW-0805">Transcription regulation</keyword>
<dbReference type="SUPFAM" id="SSF88946">
    <property type="entry name" value="Sigma2 domain of RNA polymerase sigma factors"/>
    <property type="match status" value="1"/>
</dbReference>
<dbReference type="GO" id="GO:0016987">
    <property type="term" value="F:sigma factor activity"/>
    <property type="evidence" value="ECO:0007669"/>
    <property type="project" value="UniProtKB-KW"/>
</dbReference>
<evidence type="ECO:0000256" key="2">
    <source>
        <dbReference type="ARBA" id="ARBA00023015"/>
    </source>
</evidence>
<keyword evidence="3" id="KW-0731">Sigma factor</keyword>
<dbReference type="EMBL" id="CP028923">
    <property type="protein sequence ID" value="QCK15753.1"/>
    <property type="molecule type" value="Genomic_DNA"/>
</dbReference>
<evidence type="ECO:0000256" key="4">
    <source>
        <dbReference type="ARBA" id="ARBA00023163"/>
    </source>
</evidence>